<reference evidence="1 2" key="1">
    <citation type="journal article" date="2014" name="FEMS Microbiol. Ecol.">
        <title>Sphaerotilus natans encrusted with nanoball-shaped Fe(III) oxide minerals formed by nitrate-reducing mixotrophic Fe(II) oxidation.</title>
        <authorList>
            <person name="Park S."/>
            <person name="Kim D.H."/>
            <person name="Lee J.H."/>
            <person name="Hur H.G."/>
        </authorList>
    </citation>
    <scope>NUCLEOTIDE SEQUENCE [LARGE SCALE GENOMIC DNA]</scope>
    <source>
        <strain evidence="1 2">DSM 6575</strain>
    </source>
</reference>
<gene>
    <name evidence="1" type="ORF">X805_23980</name>
</gene>
<accession>A0A059KLS6</accession>
<comment type="caution">
    <text evidence="1">The sequence shown here is derived from an EMBL/GenBank/DDBJ whole genome shotgun (WGS) entry which is preliminary data.</text>
</comment>
<dbReference type="AlphaFoldDB" id="A0A059KLS6"/>
<dbReference type="Proteomes" id="UP000026714">
    <property type="component" value="Unassembled WGS sequence"/>
</dbReference>
<proteinExistence type="predicted"/>
<evidence type="ECO:0000313" key="1">
    <source>
        <dbReference type="EMBL" id="KDB52028.1"/>
    </source>
</evidence>
<organism evidence="1 2">
    <name type="scientific">Sphaerotilus natans subsp. natans DSM 6575</name>
    <dbReference type="NCBI Taxonomy" id="1286631"/>
    <lineage>
        <taxon>Bacteria</taxon>
        <taxon>Pseudomonadati</taxon>
        <taxon>Pseudomonadota</taxon>
        <taxon>Betaproteobacteria</taxon>
        <taxon>Burkholderiales</taxon>
        <taxon>Sphaerotilaceae</taxon>
        <taxon>Sphaerotilus</taxon>
    </lineage>
</organism>
<protein>
    <submittedName>
        <fullName evidence="1">Uncharacterized protein</fullName>
    </submittedName>
</protein>
<name>A0A059KLS6_9BURK</name>
<keyword evidence="2" id="KW-1185">Reference proteome</keyword>
<dbReference type="EMBL" id="AZRA01000061">
    <property type="protein sequence ID" value="KDB52028.1"/>
    <property type="molecule type" value="Genomic_DNA"/>
</dbReference>
<evidence type="ECO:0000313" key="2">
    <source>
        <dbReference type="Proteomes" id="UP000026714"/>
    </source>
</evidence>
<sequence>MITQRQGSPEADLISSIGASPCMLFVAITPPASIDAISSAASD</sequence>